<keyword evidence="4" id="KW-1185">Reference proteome</keyword>
<accession>A0ABN8NL03</accession>
<reference evidence="3 4" key="1">
    <citation type="submission" date="2022-05" db="EMBL/GenBank/DDBJ databases">
        <authorList>
            <consortium name="Genoscope - CEA"/>
            <person name="William W."/>
        </authorList>
    </citation>
    <scope>NUCLEOTIDE SEQUENCE [LARGE SCALE GENOMIC DNA]</scope>
</reference>
<proteinExistence type="predicted"/>
<feature type="region of interest" description="Disordered" evidence="2">
    <location>
        <begin position="1"/>
        <end position="23"/>
    </location>
</feature>
<sequence>MEEIMSGTESERTAEDSQEEFESIEVEATEFGENRASGITVSTNADDSLEPYADEPLADEAWLANYRKIQEEKSELEEDLIKRLENRVRVSYWCSCGNCSLNHLRNISECYCCKELEGCCEALESDIVVEDLEEGDVLKCITEHPGFRPVCLEKWSLRLASGKYRKKDKGYYKKVASEERYLRSIAYREFSRLVYGFMGKKRIPLPSCAYNAMIRTAFALQEDETFTGFELEDD</sequence>
<feature type="coiled-coil region" evidence="1">
    <location>
        <begin position="59"/>
        <end position="87"/>
    </location>
</feature>
<dbReference type="PANTHER" id="PTHR36981">
    <property type="entry name" value="ZGC:195170"/>
    <property type="match status" value="1"/>
</dbReference>
<evidence type="ECO:0000313" key="4">
    <source>
        <dbReference type="Proteomes" id="UP001159405"/>
    </source>
</evidence>
<evidence type="ECO:0000256" key="2">
    <source>
        <dbReference type="SAM" id="MobiDB-lite"/>
    </source>
</evidence>
<dbReference type="EMBL" id="CALNXK010000024">
    <property type="protein sequence ID" value="CAH3111932.1"/>
    <property type="molecule type" value="Genomic_DNA"/>
</dbReference>
<dbReference type="PANTHER" id="PTHR36981:SF1">
    <property type="entry name" value="P2X PURINORECEPTOR 7 INTRACELLULAR DOMAIN-CONTAINING PROTEIN"/>
    <property type="match status" value="1"/>
</dbReference>
<comment type="caution">
    <text evidence="3">The sequence shown here is derived from an EMBL/GenBank/DDBJ whole genome shotgun (WGS) entry which is preliminary data.</text>
</comment>
<evidence type="ECO:0000256" key="1">
    <source>
        <dbReference type="SAM" id="Coils"/>
    </source>
</evidence>
<dbReference type="Proteomes" id="UP001159405">
    <property type="component" value="Unassembled WGS sequence"/>
</dbReference>
<name>A0ABN8NL03_9CNID</name>
<protein>
    <submittedName>
        <fullName evidence="3">Uncharacterized protein</fullName>
    </submittedName>
</protein>
<organism evidence="3 4">
    <name type="scientific">Porites lobata</name>
    <dbReference type="NCBI Taxonomy" id="104759"/>
    <lineage>
        <taxon>Eukaryota</taxon>
        <taxon>Metazoa</taxon>
        <taxon>Cnidaria</taxon>
        <taxon>Anthozoa</taxon>
        <taxon>Hexacorallia</taxon>
        <taxon>Scleractinia</taxon>
        <taxon>Fungiina</taxon>
        <taxon>Poritidae</taxon>
        <taxon>Porites</taxon>
    </lineage>
</organism>
<gene>
    <name evidence="3" type="ORF">PLOB_00020697</name>
</gene>
<evidence type="ECO:0000313" key="3">
    <source>
        <dbReference type="EMBL" id="CAH3111932.1"/>
    </source>
</evidence>
<keyword evidence="1" id="KW-0175">Coiled coil</keyword>